<sequence>MTESKNMKTSPLTKLKWLGLAAISSAVLLTGCASTEQTQPLTNEEKAIAVLDSLGTTNQAPLKYISDEQYIQHNQSAPSGKAGLLSFLSNYPKVEVKESNVVRSFTDRNYVIVHSHVKGFDGVVFDIFRFDDGLMVEHWDAIQPSTKPNESGHTMYDGTTKIADLSKTTENKALVKEMIDTLFVKGEFGKASQYISEDTYIQHNPWFGDGLDTLLQGFSAMAAQGQTLQYYQVHAILGQGNFVLSVSEGELNGTHTAFYDLFRVEDGKVVEHWDVLQNVPPFEQRKNSNGMFNFPASAMQ</sequence>
<dbReference type="PROSITE" id="PS51257">
    <property type="entry name" value="PROKAR_LIPOPROTEIN"/>
    <property type="match status" value="1"/>
</dbReference>
<dbReference type="AlphaFoldDB" id="A0A4V3CHI9"/>
<accession>A0A4V3CHI9</accession>
<reference evidence="1 2" key="1">
    <citation type="submission" date="2019-03" db="EMBL/GenBank/DDBJ databases">
        <title>Genomic Encyclopedia of Type Strains, Phase III (KMG-III): the genomes of soil and plant-associated and newly described type strains.</title>
        <authorList>
            <person name="Whitman W."/>
        </authorList>
    </citation>
    <scope>NUCLEOTIDE SEQUENCE [LARGE SCALE GENOMIC DNA]</scope>
    <source>
        <strain evidence="1 2">CECT 7378</strain>
    </source>
</reference>
<organism evidence="1 2">
    <name type="scientific">Marinomonas balearica</name>
    <dbReference type="NCBI Taxonomy" id="491947"/>
    <lineage>
        <taxon>Bacteria</taxon>
        <taxon>Pseudomonadati</taxon>
        <taxon>Pseudomonadota</taxon>
        <taxon>Gammaproteobacteria</taxon>
        <taxon>Oceanospirillales</taxon>
        <taxon>Oceanospirillaceae</taxon>
        <taxon>Marinomonas</taxon>
    </lineage>
</organism>
<gene>
    <name evidence="1" type="ORF">DFP79_0058</name>
</gene>
<keyword evidence="2" id="KW-1185">Reference proteome</keyword>
<dbReference type="InterPro" id="IPR032710">
    <property type="entry name" value="NTF2-like_dom_sf"/>
</dbReference>
<evidence type="ECO:0000313" key="2">
    <source>
        <dbReference type="Proteomes" id="UP000294656"/>
    </source>
</evidence>
<proteinExistence type="predicted"/>
<evidence type="ECO:0000313" key="1">
    <source>
        <dbReference type="EMBL" id="TDP01883.1"/>
    </source>
</evidence>
<name>A0A4V3CHI9_9GAMM</name>
<protein>
    <submittedName>
        <fullName evidence="1">Putative SnoaL-like aldol condensation-catalyzing enzyme</fullName>
    </submittedName>
</protein>
<dbReference type="Gene3D" id="3.10.450.50">
    <property type="match status" value="2"/>
</dbReference>
<dbReference type="EMBL" id="SNXC01000001">
    <property type="protein sequence ID" value="TDP01883.1"/>
    <property type="molecule type" value="Genomic_DNA"/>
</dbReference>
<dbReference type="SUPFAM" id="SSF54427">
    <property type="entry name" value="NTF2-like"/>
    <property type="match status" value="2"/>
</dbReference>
<comment type="caution">
    <text evidence="1">The sequence shown here is derived from an EMBL/GenBank/DDBJ whole genome shotgun (WGS) entry which is preliminary data.</text>
</comment>
<dbReference type="Proteomes" id="UP000294656">
    <property type="component" value="Unassembled WGS sequence"/>
</dbReference>